<comment type="caution">
    <text evidence="2">The sequence shown here is derived from an EMBL/GenBank/DDBJ whole genome shotgun (WGS) entry which is preliminary data.</text>
</comment>
<sequence length="70" mass="8022">MKKSTIYSLLGCLLYAMIITSCSSEPKEPEVTEMEVTQDSLKQTDKKVSEDIEKIKKSMKDLDDKFETKN</sequence>
<keyword evidence="3" id="KW-1185">Reference proteome</keyword>
<feature type="chain" id="PRO_5008100421" description="Lipoprotein" evidence="1">
    <location>
        <begin position="25"/>
        <end position="70"/>
    </location>
</feature>
<dbReference type="STRING" id="1826909.A5893_12650"/>
<dbReference type="Proteomes" id="UP000078459">
    <property type="component" value="Unassembled WGS sequence"/>
</dbReference>
<name>A0A179DDA8_9SPHI</name>
<protein>
    <recommendedName>
        <fullName evidence="4">Lipoprotein</fullName>
    </recommendedName>
</protein>
<evidence type="ECO:0000256" key="1">
    <source>
        <dbReference type="SAM" id="SignalP"/>
    </source>
</evidence>
<gene>
    <name evidence="2" type="ORF">A5893_12650</name>
</gene>
<evidence type="ECO:0000313" key="2">
    <source>
        <dbReference type="EMBL" id="OAQ38884.1"/>
    </source>
</evidence>
<keyword evidence="1" id="KW-0732">Signal</keyword>
<reference evidence="2 3" key="1">
    <citation type="submission" date="2016-04" db="EMBL/GenBank/DDBJ databases">
        <authorList>
            <person name="Evans L.H."/>
            <person name="Alamgir A."/>
            <person name="Owens N."/>
            <person name="Weber N.D."/>
            <person name="Virtaneva K."/>
            <person name="Barbian K."/>
            <person name="Babar A."/>
            <person name="Rosenke K."/>
        </authorList>
    </citation>
    <scope>NUCLEOTIDE SEQUENCE [LARGE SCALE GENOMIC DNA]</scope>
    <source>
        <strain evidence="2 3">CCM 8644</strain>
    </source>
</reference>
<proteinExistence type="predicted"/>
<organism evidence="2 3">
    <name type="scientific">Pedobacter psychrophilus</name>
    <dbReference type="NCBI Taxonomy" id="1826909"/>
    <lineage>
        <taxon>Bacteria</taxon>
        <taxon>Pseudomonadati</taxon>
        <taxon>Bacteroidota</taxon>
        <taxon>Sphingobacteriia</taxon>
        <taxon>Sphingobacteriales</taxon>
        <taxon>Sphingobacteriaceae</taxon>
        <taxon>Pedobacter</taxon>
    </lineage>
</organism>
<accession>A0A179DDA8</accession>
<feature type="signal peptide" evidence="1">
    <location>
        <begin position="1"/>
        <end position="24"/>
    </location>
</feature>
<dbReference type="PROSITE" id="PS51257">
    <property type="entry name" value="PROKAR_LIPOPROTEIN"/>
    <property type="match status" value="1"/>
</dbReference>
<dbReference type="AlphaFoldDB" id="A0A179DDA8"/>
<reference evidence="2 3" key="2">
    <citation type="submission" date="2016-06" db="EMBL/GenBank/DDBJ databases">
        <title>Pedobacter psychrophilus sp. nov., isolated from Antarctic fragmentary rock.</title>
        <authorList>
            <person name="Svec P."/>
        </authorList>
    </citation>
    <scope>NUCLEOTIDE SEQUENCE [LARGE SCALE GENOMIC DNA]</scope>
    <source>
        <strain evidence="2 3">CCM 8644</strain>
    </source>
</reference>
<evidence type="ECO:0000313" key="3">
    <source>
        <dbReference type="Proteomes" id="UP000078459"/>
    </source>
</evidence>
<evidence type="ECO:0008006" key="4">
    <source>
        <dbReference type="Google" id="ProtNLM"/>
    </source>
</evidence>
<dbReference type="EMBL" id="LWHJ01000029">
    <property type="protein sequence ID" value="OAQ38884.1"/>
    <property type="molecule type" value="Genomic_DNA"/>
</dbReference>